<dbReference type="PANTHER" id="PTHR24110">
    <property type="entry name" value="CENTROSOMAL PROTEIN OF 78 KDA"/>
    <property type="match status" value="1"/>
</dbReference>
<reference evidence="2" key="1">
    <citation type="submission" date="2019-09" db="EMBL/GenBank/DDBJ databases">
        <title>The Mitochondrial Proteome of the Jakobid, Andalucia godoyi, a Protist With the Most Gene-Rich and Bacteria-Like Mitochondrial Genome.</title>
        <authorList>
            <person name="Gray M.W."/>
            <person name="Burger G."/>
            <person name="Derelle R."/>
            <person name="Klimes V."/>
            <person name="Leger M."/>
            <person name="Sarrasin M."/>
            <person name="Vlcek C."/>
            <person name="Roger A.J."/>
            <person name="Elias M."/>
            <person name="Lang B.F."/>
        </authorList>
    </citation>
    <scope>NUCLEOTIDE SEQUENCE</scope>
    <source>
        <strain evidence="2">And28</strain>
    </source>
</reference>
<evidence type="ECO:0000256" key="1">
    <source>
        <dbReference type="SAM" id="MobiDB-lite"/>
    </source>
</evidence>
<evidence type="ECO:0000313" key="3">
    <source>
        <dbReference type="Proteomes" id="UP000799049"/>
    </source>
</evidence>
<feature type="compositionally biased region" description="Low complexity" evidence="1">
    <location>
        <begin position="21"/>
        <end position="35"/>
    </location>
</feature>
<dbReference type="PANTHER" id="PTHR24110:SF3">
    <property type="entry name" value="CENTROSOMAL PROTEIN OF 78 KDA"/>
    <property type="match status" value="1"/>
</dbReference>
<feature type="compositionally biased region" description="Low complexity" evidence="1">
    <location>
        <begin position="476"/>
        <end position="487"/>
    </location>
</feature>
<dbReference type="EMBL" id="VRVR01000044">
    <property type="protein sequence ID" value="KAF0852334.1"/>
    <property type="molecule type" value="Genomic_DNA"/>
</dbReference>
<sequence length="641" mass="70221">MSTVLRPRSAATAVGAGMQRSGSAQSVASSSGNTSPRGPAYDPNVTLDQRYRKQCKDKKLALYAPYLDAIAPLATDATAPLLVDFPMDKLKMEEQFIPCLDGLRIACLRRGIKIPMIRMRFGSPDPGLRSRDAAALPKSLLETNAAFAKKVFSVLAEVLAAPSVVQSLSLLDLSGLHLTVEYCEMIAPALCRLQHLKELVLMNCRLSDDAFSRIASALKKNMAIEKVNVAHNILTDVSAETLVDALRYQRIHKDEQTWMESLRDYTTGKPGAGAGAVANSQNAVVGFHGGLQMGLQSLCMKDNELSDRSADLFCEFLEDDAYLESLDISDNPRIGRRAVLRLLYCLTEINKTLMICDLSDLPVWNAVTSQVLKAKFKPKKDDADGEVPGADDEIALLNHPMIRSMWAPSKRVFMRQYGSESRTEMVRSLTQISRLLQEQQEQATASKRSATVIPAVSRIQSQTLWGHNNDNRGKTSASALSSPRSPRNTITTTPRAGQSAKHDQIADAQDVVSEGGLSDDENADAEVQKINSQANGERESELMDILEHTINMFHKFLDDIEKQKSISASRNPSPRKKVVKRVVKRKVPRNGPKSADNDAALTDTGSTFVKAANGPQQKPSDLDELRSRATEILDTSESSGV</sequence>
<name>A0A8K0AJ40_ANDGO</name>
<organism evidence="2 3">
    <name type="scientific">Andalucia godoyi</name>
    <name type="common">Flagellate</name>
    <dbReference type="NCBI Taxonomy" id="505711"/>
    <lineage>
        <taxon>Eukaryota</taxon>
        <taxon>Discoba</taxon>
        <taxon>Jakobida</taxon>
        <taxon>Andalucina</taxon>
        <taxon>Andaluciidae</taxon>
        <taxon>Andalucia</taxon>
    </lineage>
</organism>
<gene>
    <name evidence="2" type="ORF">ANDGO_07652</name>
</gene>
<proteinExistence type="predicted"/>
<dbReference type="SMART" id="SM00368">
    <property type="entry name" value="LRR_RI"/>
    <property type="match status" value="3"/>
</dbReference>
<dbReference type="OrthoDB" id="120976at2759"/>
<dbReference type="AlphaFoldDB" id="A0A8K0AJ40"/>
<feature type="region of interest" description="Disordered" evidence="1">
    <location>
        <begin position="564"/>
        <end position="625"/>
    </location>
</feature>
<accession>A0A8K0AJ40</accession>
<comment type="caution">
    <text evidence="2">The sequence shown here is derived from an EMBL/GenBank/DDBJ whole genome shotgun (WGS) entry which is preliminary data.</text>
</comment>
<feature type="region of interest" description="Disordered" evidence="1">
    <location>
        <begin position="1"/>
        <end position="46"/>
    </location>
</feature>
<evidence type="ECO:0000313" key="2">
    <source>
        <dbReference type="EMBL" id="KAF0852334.1"/>
    </source>
</evidence>
<keyword evidence="3" id="KW-1185">Reference proteome</keyword>
<dbReference type="SUPFAM" id="SSF52047">
    <property type="entry name" value="RNI-like"/>
    <property type="match status" value="1"/>
</dbReference>
<feature type="region of interest" description="Disordered" evidence="1">
    <location>
        <begin position="463"/>
        <end position="506"/>
    </location>
</feature>
<protein>
    <submittedName>
        <fullName evidence="2">Mitochondrial LRR_RI domain-containing protein</fullName>
    </submittedName>
</protein>
<dbReference type="InterPro" id="IPR032675">
    <property type="entry name" value="LRR_dom_sf"/>
</dbReference>
<feature type="compositionally biased region" description="Basic residues" evidence="1">
    <location>
        <begin position="573"/>
        <end position="588"/>
    </location>
</feature>
<dbReference type="Gene3D" id="3.80.10.10">
    <property type="entry name" value="Ribonuclease Inhibitor"/>
    <property type="match status" value="2"/>
</dbReference>
<dbReference type="Proteomes" id="UP000799049">
    <property type="component" value="Unassembled WGS sequence"/>
</dbReference>